<dbReference type="Proteomes" id="UP000060513">
    <property type="component" value="Chromosome"/>
</dbReference>
<name>A0A0M4DGL8_STRPR</name>
<evidence type="ECO:0000313" key="1">
    <source>
        <dbReference type="EMBL" id="ALC22072.1"/>
    </source>
</evidence>
<dbReference type="InterPro" id="IPR049906">
    <property type="entry name" value="LxmA-like_leader"/>
</dbReference>
<dbReference type="AlphaFoldDB" id="A0A0M4DGL8"/>
<dbReference type="EMBL" id="CP011340">
    <property type="protein sequence ID" value="ALC22072.1"/>
    <property type="molecule type" value="Genomic_DNA"/>
</dbReference>
<organism evidence="1">
    <name type="scientific">Streptomyces pristinaespiralis</name>
    <dbReference type="NCBI Taxonomy" id="38300"/>
    <lineage>
        <taxon>Bacteria</taxon>
        <taxon>Bacillati</taxon>
        <taxon>Actinomycetota</taxon>
        <taxon>Actinomycetes</taxon>
        <taxon>Kitasatosporales</taxon>
        <taxon>Streptomycetaceae</taxon>
        <taxon>Streptomyces</taxon>
    </lineage>
</organism>
<accession>A0A0M4DGL8</accession>
<protein>
    <submittedName>
        <fullName evidence="1">Uncharacterized protein</fullName>
    </submittedName>
</protein>
<dbReference type="KEGG" id="spri:SPRI_3766"/>
<dbReference type="RefSeq" id="WP_005314919.1">
    <property type="nucleotide sequence ID" value="NZ_CP011340.1"/>
</dbReference>
<proteinExistence type="predicted"/>
<dbReference type="OMA" id="ACAAATM"/>
<gene>
    <name evidence="1" type="ORF">SPRI_3766</name>
</gene>
<dbReference type="NCBIfam" id="NF038146">
    <property type="entry name" value="LxmA_leader"/>
    <property type="match status" value="1"/>
</dbReference>
<evidence type="ECO:0000313" key="2">
    <source>
        <dbReference type="Proteomes" id="UP000060513"/>
    </source>
</evidence>
<reference evidence="1 2" key="1">
    <citation type="submission" date="2015-08" db="EMBL/GenBank/DDBJ databases">
        <title>Genome sequence of the pristinamycin over-producing bacterium Streptomyces pristinaespiralis HCCB10218.</title>
        <authorList>
            <person name="Tian J."/>
            <person name="Yang J."/>
            <person name="Li L."/>
            <person name="Ruan L."/>
            <person name="Wei W."/>
            <person name="Zheng G."/>
            <person name="Wei Z."/>
            <person name="Yang S."/>
            <person name="Ge M."/>
            <person name="Jiang W."/>
            <person name="Lu Y."/>
        </authorList>
    </citation>
    <scope>NUCLEOTIDE SEQUENCE [LARGE SCALE GENOMIC DNA]</scope>
    <source>
        <strain evidence="1 2">HCCB 10218</strain>
    </source>
</reference>
<dbReference type="STRING" id="38300.SPRI_3766"/>
<dbReference type="PATRIC" id="fig|38300.4.peg.3951"/>
<sequence>MADLQQTGSISELVAGYDTYSEAGELVAEAAADAPASTPTCAAATISWLGSQLTVKTYKEGC</sequence>
<dbReference type="GeneID" id="97235208"/>